<keyword evidence="1" id="KW-0472">Membrane</keyword>
<organism evidence="2">
    <name type="scientific">candidate division WOR-3 bacterium</name>
    <dbReference type="NCBI Taxonomy" id="2052148"/>
    <lineage>
        <taxon>Bacteria</taxon>
        <taxon>Bacteria division WOR-3</taxon>
    </lineage>
</organism>
<dbReference type="NCBIfam" id="TIGR02532">
    <property type="entry name" value="IV_pilin_GFxxxE"/>
    <property type="match status" value="1"/>
</dbReference>
<protein>
    <submittedName>
        <fullName evidence="2">Prepilin-type N-terminal cleavage/methylation domain-containing protein</fullName>
    </submittedName>
</protein>
<dbReference type="PROSITE" id="PS00409">
    <property type="entry name" value="PROKAR_NTER_METHYL"/>
    <property type="match status" value="1"/>
</dbReference>
<comment type="caution">
    <text evidence="2">The sequence shown here is derived from an EMBL/GenBank/DDBJ whole genome shotgun (WGS) entry which is preliminary data.</text>
</comment>
<evidence type="ECO:0000256" key="1">
    <source>
        <dbReference type="SAM" id="Phobius"/>
    </source>
</evidence>
<accession>A0A7C2K5W7</accession>
<evidence type="ECO:0000313" key="2">
    <source>
        <dbReference type="EMBL" id="HEN28609.1"/>
    </source>
</evidence>
<sequence>MRKGFTLVELAIVLIVIGLIIVIVLRGQGLVENARISKLTRDFQGIQAAFYSYYDRYSMYPGDDSTAGTRWPGEVSGNGNGYIDPSEAPYVWNHMLKGGYVQGMPKGPYGNYIFGTLNFGSTYGLGNFVAGTGIPGSVAEQIDKKNDDGIYNTGYIQGSRAYTSDTLTLYWKL</sequence>
<dbReference type="EMBL" id="DSOL01000234">
    <property type="protein sequence ID" value="HEN28609.1"/>
    <property type="molecule type" value="Genomic_DNA"/>
</dbReference>
<name>A0A7C2K5W7_UNCW3</name>
<keyword evidence="1" id="KW-1133">Transmembrane helix</keyword>
<dbReference type="EMBL" id="DTDJ01000006">
    <property type="protein sequence ID" value="HGL16799.1"/>
    <property type="molecule type" value="Genomic_DNA"/>
</dbReference>
<dbReference type="SUPFAM" id="SSF54523">
    <property type="entry name" value="Pili subunits"/>
    <property type="match status" value="1"/>
</dbReference>
<gene>
    <name evidence="2" type="ORF">ENQ77_08220</name>
    <name evidence="3" type="ORF">ENU66_00425</name>
</gene>
<evidence type="ECO:0000313" key="3">
    <source>
        <dbReference type="EMBL" id="HGL16799.1"/>
    </source>
</evidence>
<dbReference type="InterPro" id="IPR012902">
    <property type="entry name" value="N_methyl_site"/>
</dbReference>
<dbReference type="AlphaFoldDB" id="A0A7C2K5W7"/>
<reference evidence="2" key="1">
    <citation type="journal article" date="2020" name="mSystems">
        <title>Genome- and Community-Level Interaction Insights into Carbon Utilization and Element Cycling Functions of Hydrothermarchaeota in Hydrothermal Sediment.</title>
        <authorList>
            <person name="Zhou Z."/>
            <person name="Liu Y."/>
            <person name="Xu W."/>
            <person name="Pan J."/>
            <person name="Luo Z.H."/>
            <person name="Li M."/>
        </authorList>
    </citation>
    <scope>NUCLEOTIDE SEQUENCE [LARGE SCALE GENOMIC DNA]</scope>
    <source>
        <strain evidence="2">SpSt-34</strain>
        <strain evidence="3">SpSt-69</strain>
    </source>
</reference>
<keyword evidence="1" id="KW-0812">Transmembrane</keyword>
<feature type="transmembrane region" description="Helical" evidence="1">
    <location>
        <begin position="6"/>
        <end position="25"/>
    </location>
</feature>
<proteinExistence type="predicted"/>
<dbReference type="Gene3D" id="3.30.700.10">
    <property type="entry name" value="Glycoprotein, Type 4 Pilin"/>
    <property type="match status" value="1"/>
</dbReference>
<dbReference type="InterPro" id="IPR045584">
    <property type="entry name" value="Pilin-like"/>
</dbReference>